<evidence type="ECO:0000259" key="3">
    <source>
        <dbReference type="Pfam" id="PF00389"/>
    </source>
</evidence>
<dbReference type="SUPFAM" id="SSF51735">
    <property type="entry name" value="NAD(P)-binding Rossmann-fold domains"/>
    <property type="match status" value="1"/>
</dbReference>
<dbReference type="Pfam" id="PF00389">
    <property type="entry name" value="2-Hacid_dh"/>
    <property type="match status" value="1"/>
</dbReference>
<gene>
    <name evidence="5" type="primary">gyaR</name>
    <name evidence="5" type="ORF">CDAR_268071</name>
</gene>
<keyword evidence="6" id="KW-1185">Reference proteome</keyword>
<sequence>MSRKRVLATRSDFPGSGIKLLKEKYEVQCYPEPHIIPEDDLAERIKGADALFCISTDKINKKILDAAGPQLKVIATMSLGFEHIDVNECKKRNIQVCNAANPISVSVVAEFTIGLLLAVSRKIVESSGAISRLRWMVDQNYRQAVLDRILPFGVSKVFYFDIYTPVLKAEEKGAHFTTFDRLLMNSDYIIVTCNLTDDNRGMFDEKAFSLMKPNAVFINTSRHIIRIRPITITFSTYLVVVRAVSGPVGLEGVGSKSDVELSVPLPIPRMDVCKVGKSFSWARESEDVNHQILSWRQTEGTIGGIVKQEALIDALKNKRIRAAGIDVMYPEPLPKDHELVNLPNIVITPHIAAAEEIAMERLSCLTAENIMAVLEGQNPITPVY</sequence>
<evidence type="ECO:0000256" key="1">
    <source>
        <dbReference type="ARBA" id="ARBA00023002"/>
    </source>
</evidence>
<dbReference type="Gene3D" id="3.40.50.720">
    <property type="entry name" value="NAD(P)-binding Rossmann-like Domain"/>
    <property type="match status" value="4"/>
</dbReference>
<accession>A0AAV4RCJ1</accession>
<dbReference type="GO" id="GO:0008465">
    <property type="term" value="F:hydroxypyruvate reductase (NADH) activity"/>
    <property type="evidence" value="ECO:0007669"/>
    <property type="project" value="TreeGrafter"/>
</dbReference>
<feature type="domain" description="D-isomer specific 2-hydroxyacid dehydrogenase catalytic" evidence="3">
    <location>
        <begin position="16"/>
        <end position="383"/>
    </location>
</feature>
<dbReference type="InterPro" id="IPR050223">
    <property type="entry name" value="D-isomer_2-hydroxyacid_DH"/>
</dbReference>
<dbReference type="InterPro" id="IPR036291">
    <property type="entry name" value="NAD(P)-bd_dom_sf"/>
</dbReference>
<comment type="caution">
    <text evidence="5">The sequence shown here is derived from an EMBL/GenBank/DDBJ whole genome shotgun (WGS) entry which is preliminary data.</text>
</comment>
<dbReference type="GO" id="GO:0005829">
    <property type="term" value="C:cytosol"/>
    <property type="evidence" value="ECO:0007669"/>
    <property type="project" value="TreeGrafter"/>
</dbReference>
<dbReference type="PANTHER" id="PTHR10996">
    <property type="entry name" value="2-HYDROXYACID DEHYDROGENASE-RELATED"/>
    <property type="match status" value="1"/>
</dbReference>
<evidence type="ECO:0000313" key="5">
    <source>
        <dbReference type="EMBL" id="GIY20003.1"/>
    </source>
</evidence>
<evidence type="ECO:0000313" key="6">
    <source>
        <dbReference type="Proteomes" id="UP001054837"/>
    </source>
</evidence>
<name>A0AAV4RCJ1_9ARAC</name>
<dbReference type="PANTHER" id="PTHR10996:SF277">
    <property type="entry name" value="GLYOXYLATE REDUCTASE_HYDROXYPYRUVATE REDUCTASE"/>
    <property type="match status" value="1"/>
</dbReference>
<dbReference type="InterPro" id="IPR006140">
    <property type="entry name" value="D-isomer_DH_NAD-bd"/>
</dbReference>
<keyword evidence="1 2" id="KW-0560">Oxidoreductase</keyword>
<dbReference type="EMBL" id="BPLQ01006086">
    <property type="protein sequence ID" value="GIY20003.1"/>
    <property type="molecule type" value="Genomic_DNA"/>
</dbReference>
<dbReference type="GO" id="GO:0051287">
    <property type="term" value="F:NAD binding"/>
    <property type="evidence" value="ECO:0007669"/>
    <property type="project" value="InterPro"/>
</dbReference>
<evidence type="ECO:0000259" key="4">
    <source>
        <dbReference type="Pfam" id="PF02826"/>
    </source>
</evidence>
<dbReference type="SUPFAM" id="SSF52283">
    <property type="entry name" value="Formate/glycerate dehydrogenase catalytic domain-like"/>
    <property type="match status" value="1"/>
</dbReference>
<dbReference type="Proteomes" id="UP001054837">
    <property type="component" value="Unassembled WGS sequence"/>
</dbReference>
<feature type="domain" description="D-isomer specific 2-hydroxyacid dehydrogenase NAD-binding" evidence="4">
    <location>
        <begin position="143"/>
        <end position="222"/>
    </location>
</feature>
<feature type="domain" description="D-isomer specific 2-hydroxyacid dehydrogenase NAD-binding" evidence="4">
    <location>
        <begin position="303"/>
        <end position="352"/>
    </location>
</feature>
<proteinExistence type="inferred from homology"/>
<protein>
    <submittedName>
        <fullName evidence="5">Glyoxylate reductase</fullName>
    </submittedName>
</protein>
<dbReference type="Pfam" id="PF02826">
    <property type="entry name" value="2-Hacid_dh_C"/>
    <property type="match status" value="2"/>
</dbReference>
<evidence type="ECO:0000256" key="2">
    <source>
        <dbReference type="RuleBase" id="RU003719"/>
    </source>
</evidence>
<comment type="similarity">
    <text evidence="2">Belongs to the D-isomer specific 2-hydroxyacid dehydrogenase family.</text>
</comment>
<dbReference type="GO" id="GO:0030267">
    <property type="term" value="F:glyoxylate reductase (NADPH) activity"/>
    <property type="evidence" value="ECO:0007669"/>
    <property type="project" value="TreeGrafter"/>
</dbReference>
<dbReference type="AlphaFoldDB" id="A0AAV4RCJ1"/>
<organism evidence="5 6">
    <name type="scientific">Caerostris darwini</name>
    <dbReference type="NCBI Taxonomy" id="1538125"/>
    <lineage>
        <taxon>Eukaryota</taxon>
        <taxon>Metazoa</taxon>
        <taxon>Ecdysozoa</taxon>
        <taxon>Arthropoda</taxon>
        <taxon>Chelicerata</taxon>
        <taxon>Arachnida</taxon>
        <taxon>Araneae</taxon>
        <taxon>Araneomorphae</taxon>
        <taxon>Entelegynae</taxon>
        <taxon>Araneoidea</taxon>
        <taxon>Araneidae</taxon>
        <taxon>Caerostris</taxon>
    </lineage>
</organism>
<reference evidence="5 6" key="1">
    <citation type="submission" date="2021-06" db="EMBL/GenBank/DDBJ databases">
        <title>Caerostris darwini draft genome.</title>
        <authorList>
            <person name="Kono N."/>
            <person name="Arakawa K."/>
        </authorList>
    </citation>
    <scope>NUCLEOTIDE SEQUENCE [LARGE SCALE GENOMIC DNA]</scope>
</reference>
<dbReference type="InterPro" id="IPR006139">
    <property type="entry name" value="D-isomer_2_OHA_DH_cat_dom"/>
</dbReference>